<name>A0A7V9ACJ0_9BACT</name>
<evidence type="ECO:0008006" key="3">
    <source>
        <dbReference type="Google" id="ProtNLM"/>
    </source>
</evidence>
<evidence type="ECO:0000313" key="2">
    <source>
        <dbReference type="Proteomes" id="UP000542342"/>
    </source>
</evidence>
<dbReference type="EMBL" id="JACEFB010000010">
    <property type="protein sequence ID" value="MBA2227078.1"/>
    <property type="molecule type" value="Genomic_DNA"/>
</dbReference>
<organism evidence="1 2">
    <name type="scientific">Thermogemmata fonticola</name>
    <dbReference type="NCBI Taxonomy" id="2755323"/>
    <lineage>
        <taxon>Bacteria</taxon>
        <taxon>Pseudomonadati</taxon>
        <taxon>Planctomycetota</taxon>
        <taxon>Planctomycetia</taxon>
        <taxon>Gemmatales</taxon>
        <taxon>Gemmataceae</taxon>
        <taxon>Thermogemmata</taxon>
    </lineage>
</organism>
<sequence>MAICVQCLDRLVEVRDDSGETVKRYAYDGLHRRISEIADGVTTDFYYSSSWQVLEERVGGQTTVQYVWSPVYVDALILRDRDSDGDWTLEERLWVVQDANFNVTALMDNSGEVVERYVYDPFGLATVLDASWNILAGSAFAWVYLHQGGRFDATSRRDIHDTAFAPAPSCSPSARPQQLQ</sequence>
<dbReference type="Gene3D" id="2.180.10.10">
    <property type="entry name" value="RHS repeat-associated core"/>
    <property type="match status" value="1"/>
</dbReference>
<proteinExistence type="predicted"/>
<protein>
    <recommendedName>
        <fullName evidence="3">YD repeat-containing protein</fullName>
    </recommendedName>
</protein>
<comment type="caution">
    <text evidence="1">The sequence shown here is derived from an EMBL/GenBank/DDBJ whole genome shotgun (WGS) entry which is preliminary data.</text>
</comment>
<dbReference type="AlphaFoldDB" id="A0A7V9ACJ0"/>
<gene>
    <name evidence="1" type="ORF">H0921_13015</name>
</gene>
<evidence type="ECO:0000313" key="1">
    <source>
        <dbReference type="EMBL" id="MBA2227078.1"/>
    </source>
</evidence>
<accession>A0A7V9ACJ0</accession>
<reference evidence="1 2" key="1">
    <citation type="submission" date="2020-07" db="EMBL/GenBank/DDBJ databases">
        <title>Thermogemmata thermophila gen. nov., sp. nov., a novel moderate thermophilic planctomycete from a Kamchatka hot spring.</title>
        <authorList>
            <person name="Elcheninov A.G."/>
            <person name="Podosokorskaya O.A."/>
            <person name="Kovaleva O.L."/>
            <person name="Novikov A."/>
            <person name="Bonch-Osmolovskaya E.A."/>
            <person name="Toshchakov S.V."/>
            <person name="Kublanov I.V."/>
        </authorList>
    </citation>
    <scope>NUCLEOTIDE SEQUENCE [LARGE SCALE GENOMIC DNA]</scope>
    <source>
        <strain evidence="1 2">2918</strain>
    </source>
</reference>
<dbReference type="Proteomes" id="UP000542342">
    <property type="component" value="Unassembled WGS sequence"/>
</dbReference>
<dbReference type="RefSeq" id="WP_194538824.1">
    <property type="nucleotide sequence ID" value="NZ_JACEFB010000010.1"/>
</dbReference>
<keyword evidence="2" id="KW-1185">Reference proteome</keyword>